<dbReference type="EMBL" id="CADCUA010000664">
    <property type="protein sequence ID" value="CAA9351631.1"/>
    <property type="molecule type" value="Genomic_DNA"/>
</dbReference>
<accession>A0A6J4M6Q1</accession>
<dbReference type="AlphaFoldDB" id="A0A6J4M6Q1"/>
<protein>
    <submittedName>
        <fullName evidence="1">Uncharacterized protein</fullName>
    </submittedName>
</protein>
<proteinExistence type="predicted"/>
<feature type="non-terminal residue" evidence="1">
    <location>
        <position position="1"/>
    </location>
</feature>
<name>A0A6J4M6Q1_9GAMM</name>
<gene>
    <name evidence="1" type="ORF">AVDCRST_MAG71-2807</name>
</gene>
<feature type="non-terminal residue" evidence="1">
    <location>
        <position position="40"/>
    </location>
</feature>
<reference evidence="1" key="1">
    <citation type="submission" date="2020-02" db="EMBL/GenBank/DDBJ databases">
        <authorList>
            <person name="Meier V. D."/>
        </authorList>
    </citation>
    <scope>NUCLEOTIDE SEQUENCE</scope>
    <source>
        <strain evidence="1">AVDCRST_MAG71</strain>
    </source>
</reference>
<sequence>DTGAQWLRLPYLRGVMRAGCSAGSRRRRRCAQFRAQPPGL</sequence>
<organism evidence="1">
    <name type="scientific">uncultured Lysobacter sp</name>
    <dbReference type="NCBI Taxonomy" id="271060"/>
    <lineage>
        <taxon>Bacteria</taxon>
        <taxon>Pseudomonadati</taxon>
        <taxon>Pseudomonadota</taxon>
        <taxon>Gammaproteobacteria</taxon>
        <taxon>Lysobacterales</taxon>
        <taxon>Lysobacteraceae</taxon>
        <taxon>Lysobacter</taxon>
        <taxon>environmental samples</taxon>
    </lineage>
</organism>
<evidence type="ECO:0000313" key="1">
    <source>
        <dbReference type="EMBL" id="CAA9351631.1"/>
    </source>
</evidence>